<proteinExistence type="inferred from homology"/>
<dbReference type="PANTHER" id="PTHR44196">
    <property type="entry name" value="DEHYDROGENASE/REDUCTASE SDR FAMILY MEMBER 7B"/>
    <property type="match status" value="1"/>
</dbReference>
<dbReference type="Gene3D" id="3.40.50.720">
    <property type="entry name" value="NAD(P)-binding Rossmann-like Domain"/>
    <property type="match status" value="1"/>
</dbReference>
<dbReference type="GO" id="GO:0016491">
    <property type="term" value="F:oxidoreductase activity"/>
    <property type="evidence" value="ECO:0007669"/>
    <property type="project" value="UniProtKB-KW"/>
</dbReference>
<comment type="caution">
    <text evidence="4">The sequence shown here is derived from an EMBL/GenBank/DDBJ whole genome shotgun (WGS) entry which is preliminary data.</text>
</comment>
<dbReference type="InterPro" id="IPR002347">
    <property type="entry name" value="SDR_fam"/>
</dbReference>
<dbReference type="EMBL" id="JAUCGQ010000001">
    <property type="protein sequence ID" value="MDM7854642.1"/>
    <property type="molecule type" value="Genomic_DNA"/>
</dbReference>
<dbReference type="PRINTS" id="PR00081">
    <property type="entry name" value="GDHRDH"/>
</dbReference>
<gene>
    <name evidence="4" type="ORF">QRT04_06845</name>
</gene>
<dbReference type="InterPro" id="IPR036291">
    <property type="entry name" value="NAD(P)-bd_dom_sf"/>
</dbReference>
<sequence length="264" mass="27999">MGTALVTGASAGLGLEFAWQLATAHHDVVLVARDEERLTRLARQLEAAAGVRAEVLVADLADRAQVDRVADRIRSDEDPVGLLVNNAGFGLAQRFVGGDLAREEQALDVMVRAVMVLSHAAAGSMVARGRGAILNVGSMAALLASGTYSAHKAWVRSFTEGLAVELKGTGVTATAVNPGFVHTEFHARGDIDTRAYPEVAWLDAQDVVADALAAVRRGSVLTTPSLRYRTAAGLVRIAPRSAVRAFGRYRKQIEHPSLDEPADT</sequence>
<dbReference type="PRINTS" id="PR00080">
    <property type="entry name" value="SDRFAMILY"/>
</dbReference>
<protein>
    <submittedName>
        <fullName evidence="4">SDR family oxidoreductase</fullName>
        <ecNumber evidence="4">1.-.-.-</ecNumber>
    </submittedName>
</protein>
<accession>A0ABT7SGG8</accession>
<dbReference type="Pfam" id="PF00106">
    <property type="entry name" value="adh_short"/>
    <property type="match status" value="1"/>
</dbReference>
<evidence type="ECO:0000313" key="5">
    <source>
        <dbReference type="Proteomes" id="UP001529338"/>
    </source>
</evidence>
<dbReference type="PIRSF" id="PIRSF000126">
    <property type="entry name" value="11-beta-HSD1"/>
    <property type="match status" value="1"/>
</dbReference>
<evidence type="ECO:0000256" key="2">
    <source>
        <dbReference type="ARBA" id="ARBA00023002"/>
    </source>
</evidence>
<evidence type="ECO:0000256" key="1">
    <source>
        <dbReference type="ARBA" id="ARBA00006484"/>
    </source>
</evidence>
<comment type="similarity">
    <text evidence="1 3">Belongs to the short-chain dehydrogenases/reductases (SDR) family.</text>
</comment>
<dbReference type="CDD" id="cd05233">
    <property type="entry name" value="SDR_c"/>
    <property type="match status" value="1"/>
</dbReference>
<organism evidence="4 5">
    <name type="scientific">Cellulomonas alba</name>
    <dbReference type="NCBI Taxonomy" id="3053467"/>
    <lineage>
        <taxon>Bacteria</taxon>
        <taxon>Bacillati</taxon>
        <taxon>Actinomycetota</taxon>
        <taxon>Actinomycetes</taxon>
        <taxon>Micrococcales</taxon>
        <taxon>Cellulomonadaceae</taxon>
        <taxon>Cellulomonas</taxon>
    </lineage>
</organism>
<evidence type="ECO:0000313" key="4">
    <source>
        <dbReference type="EMBL" id="MDM7854642.1"/>
    </source>
</evidence>
<reference evidence="4 5" key="1">
    <citation type="submission" date="2023-06" db="EMBL/GenBank/DDBJ databases">
        <title>Cellulomonas sp. MW4 Whole genome sequence.</title>
        <authorList>
            <person name="Park S."/>
        </authorList>
    </citation>
    <scope>NUCLEOTIDE SEQUENCE [LARGE SCALE GENOMIC DNA]</scope>
    <source>
        <strain evidence="4 5">MW4</strain>
    </source>
</reference>
<dbReference type="SUPFAM" id="SSF51735">
    <property type="entry name" value="NAD(P)-binding Rossmann-fold domains"/>
    <property type="match status" value="1"/>
</dbReference>
<dbReference type="RefSeq" id="WP_289454413.1">
    <property type="nucleotide sequence ID" value="NZ_JAUCGQ010000001.1"/>
</dbReference>
<dbReference type="EC" id="1.-.-.-" evidence="4"/>
<dbReference type="Proteomes" id="UP001529338">
    <property type="component" value="Unassembled WGS sequence"/>
</dbReference>
<keyword evidence="5" id="KW-1185">Reference proteome</keyword>
<keyword evidence="2 4" id="KW-0560">Oxidoreductase</keyword>
<name>A0ABT7SGG8_9CELL</name>
<dbReference type="PANTHER" id="PTHR44196:SF2">
    <property type="entry name" value="SHORT-CHAIN DEHYDROGENASE-RELATED"/>
    <property type="match status" value="1"/>
</dbReference>
<evidence type="ECO:0000256" key="3">
    <source>
        <dbReference type="RuleBase" id="RU000363"/>
    </source>
</evidence>